<evidence type="ECO:0000259" key="10">
    <source>
        <dbReference type="PROSITE" id="PS50113"/>
    </source>
</evidence>
<accession>A0ABD5NL66</accession>
<name>A0ABD5NL66_9EURY</name>
<dbReference type="InterPro" id="IPR035965">
    <property type="entry name" value="PAS-like_dom_sf"/>
</dbReference>
<dbReference type="Gene3D" id="1.10.287.130">
    <property type="match status" value="1"/>
</dbReference>
<feature type="transmembrane region" description="Helical" evidence="8">
    <location>
        <begin position="103"/>
        <end position="127"/>
    </location>
</feature>
<dbReference type="InterPro" id="IPR013656">
    <property type="entry name" value="PAS_4"/>
</dbReference>
<evidence type="ECO:0000256" key="1">
    <source>
        <dbReference type="ARBA" id="ARBA00000085"/>
    </source>
</evidence>
<dbReference type="Proteomes" id="UP001595846">
    <property type="component" value="Unassembled WGS sequence"/>
</dbReference>
<evidence type="ECO:0000256" key="4">
    <source>
        <dbReference type="ARBA" id="ARBA00022679"/>
    </source>
</evidence>
<dbReference type="RefSeq" id="WP_256530495.1">
    <property type="nucleotide sequence ID" value="NZ_CP101824.1"/>
</dbReference>
<dbReference type="EMBL" id="JBHSAQ010000002">
    <property type="protein sequence ID" value="MFC3957804.1"/>
    <property type="molecule type" value="Genomic_DNA"/>
</dbReference>
<organism evidence="11 12">
    <name type="scientific">Halovivax cerinus</name>
    <dbReference type="NCBI Taxonomy" id="1487865"/>
    <lineage>
        <taxon>Archaea</taxon>
        <taxon>Methanobacteriati</taxon>
        <taxon>Methanobacteriota</taxon>
        <taxon>Stenosarchaea group</taxon>
        <taxon>Halobacteria</taxon>
        <taxon>Halobacteriales</taxon>
        <taxon>Natrialbaceae</taxon>
        <taxon>Halovivax</taxon>
    </lineage>
</organism>
<evidence type="ECO:0000259" key="9">
    <source>
        <dbReference type="PROSITE" id="PS50109"/>
    </source>
</evidence>
<dbReference type="PANTHER" id="PTHR43711">
    <property type="entry name" value="TWO-COMPONENT HISTIDINE KINASE"/>
    <property type="match status" value="1"/>
</dbReference>
<feature type="transmembrane region" description="Helical" evidence="8">
    <location>
        <begin position="37"/>
        <end position="58"/>
    </location>
</feature>
<dbReference type="GO" id="GO:0004673">
    <property type="term" value="F:protein histidine kinase activity"/>
    <property type="evidence" value="ECO:0007669"/>
    <property type="project" value="UniProtKB-EC"/>
</dbReference>
<dbReference type="InterPro" id="IPR005467">
    <property type="entry name" value="His_kinase_dom"/>
</dbReference>
<protein>
    <recommendedName>
        <fullName evidence="2">histidine kinase</fullName>
        <ecNumber evidence="2">2.7.13.3</ecNumber>
    </recommendedName>
</protein>
<dbReference type="CDD" id="cd00082">
    <property type="entry name" value="HisKA"/>
    <property type="match status" value="1"/>
</dbReference>
<dbReference type="Pfam" id="PF00512">
    <property type="entry name" value="HisKA"/>
    <property type="match status" value="1"/>
</dbReference>
<dbReference type="InterPro" id="IPR031621">
    <property type="entry name" value="HisKA_7TM"/>
</dbReference>
<feature type="transmembrane region" description="Helical" evidence="8">
    <location>
        <begin position="181"/>
        <end position="200"/>
    </location>
</feature>
<sequence length="625" mass="67076">MVTLATAYMVAVALGAVTSGVIAGLALRNPEHDETRVLALLTAGIALWTGGDLASMLVESREATILVTQTIHYLGVAIVPTTVFLFAIVYTDSDEFLTRRRLGALYIVPAVLYLLALTGTSHSLLWTEIVPSDVTPVGYVFENGLGFYAYVLYAYGLLAIGTILLAGFIRRSNDLYRGQATLLMIAAIAPWVSNVVYVLADTDMEPTSLGFTVAAGALAVAVFRYRLTDLLPIARGAVIEHITDGVVVLDGDGRVVDANPQADTYVRGGCDAALGRQFDAVLPEQIAGWLDTDGRVTTDDGEKTATTAVQLTIDGTPTYLTVETTVLTDGDRRVGQLLILRDVTERHRYERELERQNERLDRFASVVSHDLRNPLNVADGYLSILAERHDDPELDEIETSLDRMEHIIEDVLTLARHGDVVSERSLVDLAVLVNTAWNGVDTADASLRIETGDHRVAADRSRLTQALENLFRNAVEHGGADVTVTVGTIDVDDAPASATGRSAAPETSEKVGFYVADDGVGIPEDDRDAVLESGYTTNRDGTGLGLDIVGQIVEAHGWSLAVTESVDGGAQFDIYYDGIEDSPPADHGDTDRSEPATDEYDRPGTDAADDPSEATSDATCDSSVS</sequence>
<dbReference type="InterPro" id="IPR000700">
    <property type="entry name" value="PAS-assoc_C"/>
</dbReference>
<feature type="transmembrane region" description="Helical" evidence="8">
    <location>
        <begin position="6"/>
        <end position="25"/>
    </location>
</feature>
<dbReference type="InterPro" id="IPR050736">
    <property type="entry name" value="Sensor_HK_Regulatory"/>
</dbReference>
<keyword evidence="12" id="KW-1185">Reference proteome</keyword>
<dbReference type="SUPFAM" id="SSF55874">
    <property type="entry name" value="ATPase domain of HSP90 chaperone/DNA topoisomerase II/histidine kinase"/>
    <property type="match status" value="1"/>
</dbReference>
<evidence type="ECO:0000313" key="11">
    <source>
        <dbReference type="EMBL" id="MFC3957804.1"/>
    </source>
</evidence>
<dbReference type="AlphaFoldDB" id="A0ABD5NL66"/>
<dbReference type="SUPFAM" id="SSF55785">
    <property type="entry name" value="PYP-like sensor domain (PAS domain)"/>
    <property type="match status" value="1"/>
</dbReference>
<dbReference type="InterPro" id="IPR000014">
    <property type="entry name" value="PAS"/>
</dbReference>
<dbReference type="Pfam" id="PF16927">
    <property type="entry name" value="HisKA_7TM"/>
    <property type="match status" value="1"/>
</dbReference>
<dbReference type="PRINTS" id="PR00344">
    <property type="entry name" value="BCTRLSENSOR"/>
</dbReference>
<comment type="catalytic activity">
    <reaction evidence="1">
        <text>ATP + protein L-histidine = ADP + protein N-phospho-L-histidine.</text>
        <dbReference type="EC" id="2.7.13.3"/>
    </reaction>
</comment>
<keyword evidence="6" id="KW-0902">Two-component regulatory system</keyword>
<dbReference type="InterPro" id="IPR036097">
    <property type="entry name" value="HisK_dim/P_sf"/>
</dbReference>
<dbReference type="CDD" id="cd00130">
    <property type="entry name" value="PAS"/>
    <property type="match status" value="1"/>
</dbReference>
<dbReference type="SMART" id="SM00388">
    <property type="entry name" value="HisKA"/>
    <property type="match status" value="1"/>
</dbReference>
<evidence type="ECO:0000256" key="2">
    <source>
        <dbReference type="ARBA" id="ARBA00012438"/>
    </source>
</evidence>
<feature type="compositionally biased region" description="Polar residues" evidence="7">
    <location>
        <begin position="613"/>
        <end position="625"/>
    </location>
</feature>
<dbReference type="InterPro" id="IPR036890">
    <property type="entry name" value="HATPase_C_sf"/>
</dbReference>
<evidence type="ECO:0000256" key="3">
    <source>
        <dbReference type="ARBA" id="ARBA00022553"/>
    </source>
</evidence>
<dbReference type="GeneID" id="73903179"/>
<dbReference type="InterPro" id="IPR003661">
    <property type="entry name" value="HisK_dim/P_dom"/>
</dbReference>
<feature type="domain" description="PAC" evidence="10">
    <location>
        <begin position="302"/>
        <end position="355"/>
    </location>
</feature>
<keyword evidence="4" id="KW-0808">Transferase</keyword>
<feature type="transmembrane region" description="Helical" evidence="8">
    <location>
        <begin position="147"/>
        <end position="169"/>
    </location>
</feature>
<keyword evidence="5 11" id="KW-0418">Kinase</keyword>
<reference evidence="11 12" key="1">
    <citation type="journal article" date="2019" name="Int. J. Syst. Evol. Microbiol.">
        <title>The Global Catalogue of Microorganisms (GCM) 10K type strain sequencing project: providing services to taxonomists for standard genome sequencing and annotation.</title>
        <authorList>
            <consortium name="The Broad Institute Genomics Platform"/>
            <consortium name="The Broad Institute Genome Sequencing Center for Infectious Disease"/>
            <person name="Wu L."/>
            <person name="Ma J."/>
        </authorList>
    </citation>
    <scope>NUCLEOTIDE SEQUENCE [LARGE SCALE GENOMIC DNA]</scope>
    <source>
        <strain evidence="11 12">IBRC-M 10256</strain>
    </source>
</reference>
<feature type="compositionally biased region" description="Basic and acidic residues" evidence="7">
    <location>
        <begin position="584"/>
        <end position="604"/>
    </location>
</feature>
<feature type="region of interest" description="Disordered" evidence="7">
    <location>
        <begin position="577"/>
        <end position="625"/>
    </location>
</feature>
<keyword evidence="8" id="KW-0812">Transmembrane</keyword>
<evidence type="ECO:0000256" key="8">
    <source>
        <dbReference type="SAM" id="Phobius"/>
    </source>
</evidence>
<dbReference type="Gene3D" id="3.30.565.10">
    <property type="entry name" value="Histidine kinase-like ATPase, C-terminal domain"/>
    <property type="match status" value="1"/>
</dbReference>
<dbReference type="InterPro" id="IPR003594">
    <property type="entry name" value="HATPase_dom"/>
</dbReference>
<feature type="transmembrane region" description="Helical" evidence="8">
    <location>
        <begin position="70"/>
        <end position="91"/>
    </location>
</feature>
<dbReference type="InterPro" id="IPR004358">
    <property type="entry name" value="Sig_transdc_His_kin-like_C"/>
</dbReference>
<comment type="caution">
    <text evidence="11">The sequence shown here is derived from an EMBL/GenBank/DDBJ whole genome shotgun (WGS) entry which is preliminary data.</text>
</comment>
<dbReference type="Pfam" id="PF08448">
    <property type="entry name" value="PAS_4"/>
    <property type="match status" value="1"/>
</dbReference>
<dbReference type="SMART" id="SM00387">
    <property type="entry name" value="HATPase_c"/>
    <property type="match status" value="1"/>
</dbReference>
<evidence type="ECO:0000256" key="7">
    <source>
        <dbReference type="SAM" id="MobiDB-lite"/>
    </source>
</evidence>
<keyword evidence="8" id="KW-1133">Transmembrane helix</keyword>
<keyword evidence="3" id="KW-0597">Phosphoprotein</keyword>
<evidence type="ECO:0000256" key="6">
    <source>
        <dbReference type="ARBA" id="ARBA00023012"/>
    </source>
</evidence>
<dbReference type="CDD" id="cd00075">
    <property type="entry name" value="HATPase"/>
    <property type="match status" value="1"/>
</dbReference>
<dbReference type="SUPFAM" id="SSF47384">
    <property type="entry name" value="Homodimeric domain of signal transducing histidine kinase"/>
    <property type="match status" value="1"/>
</dbReference>
<evidence type="ECO:0000256" key="5">
    <source>
        <dbReference type="ARBA" id="ARBA00022777"/>
    </source>
</evidence>
<evidence type="ECO:0000313" key="12">
    <source>
        <dbReference type="Proteomes" id="UP001595846"/>
    </source>
</evidence>
<feature type="domain" description="Histidine kinase" evidence="9">
    <location>
        <begin position="366"/>
        <end position="580"/>
    </location>
</feature>
<dbReference type="PANTHER" id="PTHR43711:SF1">
    <property type="entry name" value="HISTIDINE KINASE 1"/>
    <property type="match status" value="1"/>
</dbReference>
<proteinExistence type="predicted"/>
<dbReference type="EC" id="2.7.13.3" evidence="2"/>
<dbReference type="PROSITE" id="PS50109">
    <property type="entry name" value="HIS_KIN"/>
    <property type="match status" value="1"/>
</dbReference>
<dbReference type="NCBIfam" id="TIGR00229">
    <property type="entry name" value="sensory_box"/>
    <property type="match status" value="1"/>
</dbReference>
<dbReference type="Gene3D" id="3.30.450.20">
    <property type="entry name" value="PAS domain"/>
    <property type="match status" value="1"/>
</dbReference>
<dbReference type="Pfam" id="PF02518">
    <property type="entry name" value="HATPase_c"/>
    <property type="match status" value="1"/>
</dbReference>
<gene>
    <name evidence="11" type="ORF">ACFOUR_05375</name>
</gene>
<dbReference type="PROSITE" id="PS50113">
    <property type="entry name" value="PAC"/>
    <property type="match status" value="1"/>
</dbReference>
<keyword evidence="8" id="KW-0472">Membrane</keyword>
<dbReference type="GO" id="GO:0000160">
    <property type="term" value="P:phosphorelay signal transduction system"/>
    <property type="evidence" value="ECO:0007669"/>
    <property type="project" value="UniProtKB-KW"/>
</dbReference>